<comment type="caution">
    <text evidence="1">The sequence shown here is derived from an EMBL/GenBank/DDBJ whole genome shotgun (WGS) entry which is preliminary data.</text>
</comment>
<gene>
    <name evidence="1" type="ORF">BV25DRAFT_1847218</name>
</gene>
<reference evidence="1" key="1">
    <citation type="submission" date="2021-03" db="EMBL/GenBank/DDBJ databases">
        <authorList>
            <consortium name="DOE Joint Genome Institute"/>
            <person name="Ahrendt S."/>
            <person name="Looney B.P."/>
            <person name="Miyauchi S."/>
            <person name="Morin E."/>
            <person name="Drula E."/>
            <person name="Courty P.E."/>
            <person name="Chicoki N."/>
            <person name="Fauchery L."/>
            <person name="Kohler A."/>
            <person name="Kuo A."/>
            <person name="Labutti K."/>
            <person name="Pangilinan J."/>
            <person name="Lipzen A."/>
            <person name="Riley R."/>
            <person name="Andreopoulos W."/>
            <person name="He G."/>
            <person name="Johnson J."/>
            <person name="Barry K.W."/>
            <person name="Grigoriev I.V."/>
            <person name="Nagy L."/>
            <person name="Hibbett D."/>
            <person name="Henrissat B."/>
            <person name="Matheny P.B."/>
            <person name="Labbe J."/>
            <person name="Martin F."/>
        </authorList>
    </citation>
    <scope>NUCLEOTIDE SEQUENCE</scope>
    <source>
        <strain evidence="1">HHB10654</strain>
    </source>
</reference>
<accession>A0ACB8THI0</accession>
<proteinExistence type="predicted"/>
<evidence type="ECO:0000313" key="2">
    <source>
        <dbReference type="Proteomes" id="UP000814140"/>
    </source>
</evidence>
<evidence type="ECO:0000313" key="1">
    <source>
        <dbReference type="EMBL" id="KAI0067882.1"/>
    </source>
</evidence>
<organism evidence="1 2">
    <name type="scientific">Artomyces pyxidatus</name>
    <dbReference type="NCBI Taxonomy" id="48021"/>
    <lineage>
        <taxon>Eukaryota</taxon>
        <taxon>Fungi</taxon>
        <taxon>Dikarya</taxon>
        <taxon>Basidiomycota</taxon>
        <taxon>Agaricomycotina</taxon>
        <taxon>Agaricomycetes</taxon>
        <taxon>Russulales</taxon>
        <taxon>Auriscalpiaceae</taxon>
        <taxon>Artomyces</taxon>
    </lineage>
</organism>
<reference evidence="1" key="2">
    <citation type="journal article" date="2022" name="New Phytol.">
        <title>Evolutionary transition to the ectomycorrhizal habit in the genomes of a hyperdiverse lineage of mushroom-forming fungi.</title>
        <authorList>
            <person name="Looney B."/>
            <person name="Miyauchi S."/>
            <person name="Morin E."/>
            <person name="Drula E."/>
            <person name="Courty P.E."/>
            <person name="Kohler A."/>
            <person name="Kuo A."/>
            <person name="LaButti K."/>
            <person name="Pangilinan J."/>
            <person name="Lipzen A."/>
            <person name="Riley R."/>
            <person name="Andreopoulos W."/>
            <person name="He G."/>
            <person name="Johnson J."/>
            <person name="Nolan M."/>
            <person name="Tritt A."/>
            <person name="Barry K.W."/>
            <person name="Grigoriev I.V."/>
            <person name="Nagy L.G."/>
            <person name="Hibbett D."/>
            <person name="Henrissat B."/>
            <person name="Matheny P.B."/>
            <person name="Labbe J."/>
            <person name="Martin F.M."/>
        </authorList>
    </citation>
    <scope>NUCLEOTIDE SEQUENCE</scope>
    <source>
        <strain evidence="1">HHB10654</strain>
    </source>
</reference>
<dbReference type="Proteomes" id="UP000814140">
    <property type="component" value="Unassembled WGS sequence"/>
</dbReference>
<dbReference type="EMBL" id="MU277189">
    <property type="protein sequence ID" value="KAI0067882.1"/>
    <property type="molecule type" value="Genomic_DNA"/>
</dbReference>
<sequence length="672" mass="74309">MAEQEEPAVVENEDVEMEDGEPHLNGVETSPHLNGVEEAAPHSADLPATQSPAATPSSLPGGSSTAVDSVNLSANDDDAPMPPTKRARKHSDADRASSHQLITSPPRAAVSSMDVDGRPRQSTFSVAQHKFAVSTIRTLKKLKDAGPFKLPVDAEALKIPHYHQVVTHPMDFSTIERKLAATNPIKPDPNPSVERYYNADEFIADVRLIFSNCVTFNGAEHFVTLQGKRVEAVFDKQIKQLPAPEEPKPIPVKKPATPPPPPPPPVAIPKKAPRRQSTSVPVIRRSDTENIGRPKREIHPPPPKDLPYADAPKKQRKRAVKKDGTSDQLRFCGKLLDQLSRKQNSHVVLPFADPVDWVRLQIPDYPRIVKKPMDLSTMRRKLDAGEYPTSDKFRDDFKLIISNCFLYNAVGTPVNQAGLELQRIFDEKWKGLPPLHAESEDEEEEEESDDDTRAAILAMESQIETMRNSLVALKQNKTEKKKKQPKKKDLPPPVASSSKPPKKESKTAPKKKTVGKKAQITDDDVLSFEQKKDLSEAIQTLDGSKLEKVIQIIHEGVPEIRDSQEEIELEIDTLPSAVLTKLYNFVLRPLRQPPAKRPRTGKGTGTGGLKRKSMDEDQEAEKIKALEERMKLFQEPNGASQAPVAPAEQAGHDSDHSSDSSSDDESSGSESE</sequence>
<keyword evidence="2" id="KW-1185">Reference proteome</keyword>
<name>A0ACB8THI0_9AGAM</name>
<protein>
    <submittedName>
        <fullName evidence="1">Bromodomain-containing protein</fullName>
    </submittedName>
</protein>